<dbReference type="InterPro" id="IPR038746">
    <property type="entry name" value="Atat"/>
</dbReference>
<dbReference type="GeneID" id="23858882"/>
<dbReference type="FunFam" id="3.40.630.30:FF:000166">
    <property type="entry name" value="Alpha-tubulin N-acetyltransferase"/>
    <property type="match status" value="1"/>
</dbReference>
<proteinExistence type="inferred from homology"/>
<accession>C9ZK12</accession>
<dbReference type="GO" id="GO:0070507">
    <property type="term" value="P:regulation of microtubule cytoskeleton organization"/>
    <property type="evidence" value="ECO:0007669"/>
    <property type="project" value="UniProtKB-UniRule"/>
</dbReference>
<dbReference type="InterPro" id="IPR016181">
    <property type="entry name" value="Acyl_CoA_acyltransferase"/>
</dbReference>
<reference evidence="7" key="1">
    <citation type="journal article" date="2010" name="PLoS Negl. Trop. Dis.">
        <title>The genome sequence of Trypanosoma brucei gambiense, causative agent of chronic human african trypanosomiasis.</title>
        <authorList>
            <person name="Jackson A.P."/>
            <person name="Sanders M."/>
            <person name="Berry A."/>
            <person name="McQuillan J."/>
            <person name="Aslett M.A."/>
            <person name="Quail M.A."/>
            <person name="Chukualim B."/>
            <person name="Capewell P."/>
            <person name="MacLeod A."/>
            <person name="Melville S.E."/>
            <person name="Gibson W."/>
            <person name="Barry J.D."/>
            <person name="Berriman M."/>
            <person name="Hertz-Fowler C."/>
        </authorList>
    </citation>
    <scope>NUCLEOTIDE SEQUENCE [LARGE SCALE GENOMIC DNA]</scope>
    <source>
        <strain evidence="7">MHOM/CI/86/DAL972</strain>
    </source>
</reference>
<sequence>MTHNVMCDDVLPQLNLPDGVTRWNANLLEEERRLRNSDGHADRIILTINTLGKRSKEAQSLNTILTSVPRLRENRDARLYLLCHGGRGVGILKIGVKRLFVVPPSHAGLMEIEPVCVLDFFVDTSNQRQGYGKILFEHMLAFERLSPGDVAIDRPSVKFLAFLRKHYGLVEYTPQSNNFVVFHKFFERHQQQRRGVGGSGRSGYQHCNETTTQQLGTQSGLLEDINQTHPAPSYALRGVVMGHTGPPLDLTNVTQQQKPYHQPFATGRKTSYELQYERYLQSQNCRPTGNAGYGGGNGPASSAEVRATNCQARRRTSPTRSGVPYNIINGSTGS</sequence>
<gene>
    <name evidence="6" type="ORF">TbgDal_III1150</name>
</gene>
<evidence type="ECO:0000256" key="4">
    <source>
        <dbReference type="SAM" id="MobiDB-lite"/>
    </source>
</evidence>
<protein>
    <recommendedName>
        <fullName evidence="3">Alpha-tubulin N-acetyltransferase</fullName>
        <shortName evidence="3">Alpha-TAT</shortName>
        <shortName evidence="3">TAT</shortName>
        <ecNumber evidence="3">2.3.1.108</ecNumber>
    </recommendedName>
    <alternativeName>
        <fullName evidence="3">Acetyltransferase mec-17 homolog</fullName>
    </alternativeName>
</protein>
<dbReference type="Proteomes" id="UP000002316">
    <property type="component" value="Chromosome 3"/>
</dbReference>
<feature type="domain" description="N-acetyltransferase" evidence="5">
    <location>
        <begin position="1"/>
        <end position="186"/>
    </location>
</feature>
<evidence type="ECO:0000313" key="6">
    <source>
        <dbReference type="EMBL" id="CBH09776.1"/>
    </source>
</evidence>
<evidence type="ECO:0000259" key="5">
    <source>
        <dbReference type="PROSITE" id="PS51730"/>
    </source>
</evidence>
<dbReference type="GO" id="GO:0019799">
    <property type="term" value="F:tubulin N-acetyltransferase activity"/>
    <property type="evidence" value="ECO:0007669"/>
    <property type="project" value="UniProtKB-UniRule"/>
</dbReference>
<evidence type="ECO:0000256" key="1">
    <source>
        <dbReference type="ARBA" id="ARBA00022679"/>
    </source>
</evidence>
<dbReference type="InterPro" id="IPR007965">
    <property type="entry name" value="GNAT_ATAT"/>
</dbReference>
<evidence type="ECO:0000313" key="7">
    <source>
        <dbReference type="Proteomes" id="UP000002316"/>
    </source>
</evidence>
<keyword evidence="1 3" id="KW-0808">Transferase</keyword>
<dbReference type="EMBL" id="FN554966">
    <property type="protein sequence ID" value="CBH09776.1"/>
    <property type="molecule type" value="Genomic_DNA"/>
</dbReference>
<dbReference type="KEGG" id="tbg:TbgDal_III1150"/>
<dbReference type="VEuPathDB" id="TriTrypDB:Tbg972.3.1150"/>
<dbReference type="RefSeq" id="XP_011772069.1">
    <property type="nucleotide sequence ID" value="XM_011773767.1"/>
</dbReference>
<dbReference type="OrthoDB" id="447510at2759"/>
<dbReference type="AlphaFoldDB" id="C9ZK12"/>
<dbReference type="Pfam" id="PF05301">
    <property type="entry name" value="Acetyltransf_16"/>
    <property type="match status" value="1"/>
</dbReference>
<evidence type="ECO:0000256" key="3">
    <source>
        <dbReference type="HAMAP-Rule" id="MF_03130"/>
    </source>
</evidence>
<dbReference type="SUPFAM" id="SSF55729">
    <property type="entry name" value="Acyl-CoA N-acyltransferases (Nat)"/>
    <property type="match status" value="1"/>
</dbReference>
<feature type="site" description="Crucial for catalytic activity" evidence="3">
    <location>
        <position position="59"/>
    </location>
</feature>
<dbReference type="CDD" id="cd04301">
    <property type="entry name" value="NAT_SF"/>
    <property type="match status" value="1"/>
</dbReference>
<dbReference type="EC" id="2.3.1.108" evidence="3"/>
<evidence type="ECO:0000256" key="2">
    <source>
        <dbReference type="ARBA" id="ARBA00023315"/>
    </source>
</evidence>
<feature type="region of interest" description="Disordered" evidence="4">
    <location>
        <begin position="312"/>
        <end position="334"/>
    </location>
</feature>
<comment type="similarity">
    <text evidence="3">Belongs to the acetyltransferase ATAT1 family.</text>
</comment>
<dbReference type="Gene3D" id="3.40.630.30">
    <property type="match status" value="1"/>
</dbReference>
<comment type="function">
    <text evidence="3">Specifically acetylates 'Lys-40' in alpha-tubulin on the lumenal side of microtubules. Promotes microtubule destabilization and accelerates microtubule dynamics; this activity may be independent of acetylation activity. Acetylates alpha-tubulin with a slow enzymatic rate, due to a catalytic site that is not optimized for acetyl transfer. Enters the microtubule through each end and diffuses quickly throughout the lumen of microtubules. Acetylates only long/old microtubules because of its slow acetylation rate since it does not have time to act on dynamically unstable microtubules before the enzyme is released.</text>
</comment>
<dbReference type="PANTHER" id="PTHR12327:SF0">
    <property type="entry name" value="ALPHA-TUBULIN N-ACETYLTRANSFERASE 1"/>
    <property type="match status" value="1"/>
</dbReference>
<name>C9ZK12_TRYB9</name>
<feature type="binding site" evidence="3">
    <location>
        <begin position="156"/>
        <end position="165"/>
    </location>
    <ligand>
        <name>acetyl-CoA</name>
        <dbReference type="ChEBI" id="CHEBI:57288"/>
    </ligand>
</feature>
<organism evidence="6 7">
    <name type="scientific">Trypanosoma brucei gambiense (strain MHOM/CI/86/DAL972)</name>
    <dbReference type="NCBI Taxonomy" id="679716"/>
    <lineage>
        <taxon>Eukaryota</taxon>
        <taxon>Discoba</taxon>
        <taxon>Euglenozoa</taxon>
        <taxon>Kinetoplastea</taxon>
        <taxon>Metakinetoplastina</taxon>
        <taxon>Trypanosomatida</taxon>
        <taxon>Trypanosomatidae</taxon>
        <taxon>Trypanosoma</taxon>
    </lineage>
</organism>
<dbReference type="HAMAP" id="MF_03130">
    <property type="entry name" value="mec17"/>
    <property type="match status" value="1"/>
</dbReference>
<keyword evidence="2 3" id="KW-0012">Acyltransferase</keyword>
<dbReference type="PROSITE" id="PS51730">
    <property type="entry name" value="GNAT_ATAT"/>
    <property type="match status" value="1"/>
</dbReference>
<dbReference type="PANTHER" id="PTHR12327">
    <property type="entry name" value="ALPHA-TUBULIN N-ACETYLTRANSFERASE 1"/>
    <property type="match status" value="1"/>
</dbReference>
<dbReference type="GO" id="GO:0005874">
    <property type="term" value="C:microtubule"/>
    <property type="evidence" value="ECO:0007669"/>
    <property type="project" value="InterPro"/>
</dbReference>
<feature type="binding site" evidence="3">
    <location>
        <begin position="120"/>
        <end position="133"/>
    </location>
    <ligand>
        <name>acetyl-CoA</name>
        <dbReference type="ChEBI" id="CHEBI:57288"/>
    </ligand>
</feature>
<comment type="catalytic activity">
    <reaction evidence="3">
        <text>L-lysyl-[alpha-tubulin] + acetyl-CoA = N(6)-acetyl-L-lysyl-[alpha-tubulin] + CoA + H(+)</text>
        <dbReference type="Rhea" id="RHEA:15277"/>
        <dbReference type="Rhea" id="RHEA-COMP:11278"/>
        <dbReference type="Rhea" id="RHEA-COMP:11279"/>
        <dbReference type="ChEBI" id="CHEBI:15378"/>
        <dbReference type="ChEBI" id="CHEBI:29969"/>
        <dbReference type="ChEBI" id="CHEBI:57287"/>
        <dbReference type="ChEBI" id="CHEBI:57288"/>
        <dbReference type="ChEBI" id="CHEBI:61930"/>
        <dbReference type="EC" id="2.3.1.108"/>
    </reaction>
</comment>